<evidence type="ECO:0000256" key="1">
    <source>
        <dbReference type="SAM" id="MobiDB-lite"/>
    </source>
</evidence>
<dbReference type="GeneID" id="106660984"/>
<feature type="compositionally biased region" description="Basic and acidic residues" evidence="1">
    <location>
        <begin position="13"/>
        <end position="22"/>
    </location>
</feature>
<keyword evidence="3" id="KW-1185">Reference proteome</keyword>
<dbReference type="RefSeq" id="XP_014239553.1">
    <property type="nucleotide sequence ID" value="XM_014384067.2"/>
</dbReference>
<dbReference type="EnsemblMetazoa" id="XM_014384067.2">
    <property type="protein sequence ID" value="XP_014239553.1"/>
    <property type="gene ID" value="LOC106660984"/>
</dbReference>
<name>A0A8I6R990_CIMLE</name>
<feature type="region of interest" description="Disordered" evidence="1">
    <location>
        <begin position="1"/>
        <end position="22"/>
    </location>
</feature>
<proteinExistence type="predicted"/>
<dbReference type="AlphaFoldDB" id="A0A8I6R990"/>
<sequence>MQPIRSTLQGSEEFWRKHNDPNGNADHKTIEIPFQTFEVLTIVYYFPEYITDLVNSTTTQDYALSSFSLTLLSISSLIDITATIIVSISALKVVSRISAQPGMANSRLGVRIRQSGQFRHRIRYCKVIQHVFMACRPTFCFQVPNSNGLLQFLEGNKKRRRRLRARVKFRTVLRGIEMILKAF</sequence>
<evidence type="ECO:0000313" key="3">
    <source>
        <dbReference type="Proteomes" id="UP000494040"/>
    </source>
</evidence>
<feature type="compositionally biased region" description="Polar residues" evidence="1">
    <location>
        <begin position="1"/>
        <end position="10"/>
    </location>
</feature>
<reference evidence="2" key="1">
    <citation type="submission" date="2022-01" db="UniProtKB">
        <authorList>
            <consortium name="EnsemblMetazoa"/>
        </authorList>
    </citation>
    <scope>IDENTIFICATION</scope>
</reference>
<dbReference type="Proteomes" id="UP000494040">
    <property type="component" value="Unassembled WGS sequence"/>
</dbReference>
<evidence type="ECO:0000313" key="2">
    <source>
        <dbReference type="EnsemblMetazoa" id="XP_014239553.1"/>
    </source>
</evidence>
<organism evidence="2 3">
    <name type="scientific">Cimex lectularius</name>
    <name type="common">Bed bug</name>
    <name type="synonym">Acanthia lectularia</name>
    <dbReference type="NCBI Taxonomy" id="79782"/>
    <lineage>
        <taxon>Eukaryota</taxon>
        <taxon>Metazoa</taxon>
        <taxon>Ecdysozoa</taxon>
        <taxon>Arthropoda</taxon>
        <taxon>Hexapoda</taxon>
        <taxon>Insecta</taxon>
        <taxon>Pterygota</taxon>
        <taxon>Neoptera</taxon>
        <taxon>Paraneoptera</taxon>
        <taxon>Hemiptera</taxon>
        <taxon>Heteroptera</taxon>
        <taxon>Panheteroptera</taxon>
        <taxon>Cimicomorpha</taxon>
        <taxon>Cimicidae</taxon>
        <taxon>Cimex</taxon>
    </lineage>
</organism>
<accession>A0A8I6R990</accession>
<protein>
    <submittedName>
        <fullName evidence="2">Uncharacterized protein</fullName>
    </submittedName>
</protein>
<dbReference type="KEGG" id="clec:106660984"/>